<accession>A0AAP0PV76</accession>
<gene>
    <name evidence="1" type="ORF">Sjap_003174</name>
</gene>
<dbReference type="Gene3D" id="3.30.559.10">
    <property type="entry name" value="Chloramphenicol acetyltransferase-like domain"/>
    <property type="match status" value="1"/>
</dbReference>
<sequence>MAIGLYKKTTIKTPPSSKPNYSLSLPTLAPLTIFDKAAFDLQVLANLHRLENAGVRVAETYLLATLSEQLPFEPSKEVYNPLPPVEGDEELLHIQLNRYACSGLVIGQTAHHRVSDGQSMSAFCVT</sequence>
<name>A0AAP0PV76_9MAGN</name>
<dbReference type="AlphaFoldDB" id="A0AAP0PV76"/>
<protein>
    <submittedName>
        <fullName evidence="1">Uncharacterized protein</fullName>
    </submittedName>
</protein>
<comment type="caution">
    <text evidence="1">The sequence shown here is derived from an EMBL/GenBank/DDBJ whole genome shotgun (WGS) entry which is preliminary data.</text>
</comment>
<reference evidence="1 2" key="1">
    <citation type="submission" date="2024-01" db="EMBL/GenBank/DDBJ databases">
        <title>Genome assemblies of Stephania.</title>
        <authorList>
            <person name="Yang L."/>
        </authorList>
    </citation>
    <scope>NUCLEOTIDE SEQUENCE [LARGE SCALE GENOMIC DNA]</scope>
    <source>
        <strain evidence="1">QJT</strain>
        <tissue evidence="1">Leaf</tissue>
    </source>
</reference>
<evidence type="ECO:0000313" key="1">
    <source>
        <dbReference type="EMBL" id="KAK9155694.1"/>
    </source>
</evidence>
<dbReference type="InterPro" id="IPR023213">
    <property type="entry name" value="CAT-like_dom_sf"/>
</dbReference>
<dbReference type="Proteomes" id="UP001417504">
    <property type="component" value="Unassembled WGS sequence"/>
</dbReference>
<organism evidence="1 2">
    <name type="scientific">Stephania japonica</name>
    <dbReference type="NCBI Taxonomy" id="461633"/>
    <lineage>
        <taxon>Eukaryota</taxon>
        <taxon>Viridiplantae</taxon>
        <taxon>Streptophyta</taxon>
        <taxon>Embryophyta</taxon>
        <taxon>Tracheophyta</taxon>
        <taxon>Spermatophyta</taxon>
        <taxon>Magnoliopsida</taxon>
        <taxon>Ranunculales</taxon>
        <taxon>Menispermaceae</taxon>
        <taxon>Menispermoideae</taxon>
        <taxon>Cissampelideae</taxon>
        <taxon>Stephania</taxon>
    </lineage>
</organism>
<dbReference type="EMBL" id="JBBNAE010000001">
    <property type="protein sequence ID" value="KAK9155694.1"/>
    <property type="molecule type" value="Genomic_DNA"/>
</dbReference>
<evidence type="ECO:0000313" key="2">
    <source>
        <dbReference type="Proteomes" id="UP001417504"/>
    </source>
</evidence>
<keyword evidence="2" id="KW-1185">Reference proteome</keyword>
<proteinExistence type="predicted"/>